<dbReference type="InterPro" id="IPR007221">
    <property type="entry name" value="MreC"/>
</dbReference>
<gene>
    <name evidence="7" type="primary">mreC</name>
    <name evidence="7" type="ORF">K8V35_02805</name>
</gene>
<evidence type="ECO:0000256" key="3">
    <source>
        <dbReference type="ARBA" id="ARBA00022960"/>
    </source>
</evidence>
<evidence type="ECO:0000256" key="2">
    <source>
        <dbReference type="ARBA" id="ARBA00013855"/>
    </source>
</evidence>
<proteinExistence type="inferred from homology"/>
<evidence type="ECO:0000313" key="7">
    <source>
        <dbReference type="EMBL" id="HJE19264.1"/>
    </source>
</evidence>
<keyword evidence="3 5" id="KW-0133">Cell shape</keyword>
<comment type="function">
    <text evidence="5">Involved in formation and maintenance of cell shape.</text>
</comment>
<dbReference type="InterPro" id="IPR042177">
    <property type="entry name" value="Cell/Rod_1"/>
</dbReference>
<evidence type="ECO:0000259" key="6">
    <source>
        <dbReference type="Pfam" id="PF04085"/>
    </source>
</evidence>
<dbReference type="Gene3D" id="2.40.10.350">
    <property type="entry name" value="Rod shape-determining protein MreC, domain 2"/>
    <property type="match status" value="1"/>
</dbReference>
<comment type="similarity">
    <text evidence="1 5">Belongs to the MreC family.</text>
</comment>
<dbReference type="GO" id="GO:0008360">
    <property type="term" value="P:regulation of cell shape"/>
    <property type="evidence" value="ECO:0007669"/>
    <property type="project" value="UniProtKB-KW"/>
</dbReference>
<dbReference type="Gene3D" id="2.40.10.340">
    <property type="entry name" value="Rod shape-determining protein MreC, domain 1"/>
    <property type="match status" value="1"/>
</dbReference>
<dbReference type="InterPro" id="IPR042175">
    <property type="entry name" value="Cell/Rod_MreC_2"/>
</dbReference>
<dbReference type="PIRSF" id="PIRSF038471">
    <property type="entry name" value="MreC"/>
    <property type="match status" value="1"/>
</dbReference>
<dbReference type="AlphaFoldDB" id="A0A921DVV9"/>
<evidence type="ECO:0000256" key="1">
    <source>
        <dbReference type="ARBA" id="ARBA00009369"/>
    </source>
</evidence>
<feature type="domain" description="Rod shape-determining protein MreC beta-barrel core" evidence="6">
    <location>
        <begin position="122"/>
        <end position="274"/>
    </location>
</feature>
<dbReference type="PANTHER" id="PTHR34138:SF1">
    <property type="entry name" value="CELL SHAPE-DETERMINING PROTEIN MREC"/>
    <property type="match status" value="1"/>
</dbReference>
<dbReference type="InterPro" id="IPR055342">
    <property type="entry name" value="MreC_beta-barrel_core"/>
</dbReference>
<dbReference type="Pfam" id="PF04085">
    <property type="entry name" value="MreC"/>
    <property type="match status" value="1"/>
</dbReference>
<sequence length="283" mass="31458">MNRLINRNRLLALLFSVIVLIVLIGFSMNDRDSTTSAEQFTGEVTATSQSIINAPFQLVGNIFNTIRLSFSSISENERLRQQIEMTPQMEADNARLQEENEELREALDVSSKWSYETIPSRIISRAPDQWQDNFTIDKGSSDGVSEGMAVMTTEGLIGIVERANSNSSFVEIITTNNSQSRLSVEIETADETVYGNVLEYDPVKNHLIIENIQNRSNVEVGDAVYSSGLAGNLPEGLIIGEVDRVQSDEYGLSERAYVTLAADFHHVDLVFVLKRDPSSTGEE</sequence>
<dbReference type="Gene3D" id="1.20.5.490">
    <property type="entry name" value="Single helix bin"/>
    <property type="match status" value="1"/>
</dbReference>
<reference evidence="7" key="2">
    <citation type="submission" date="2021-09" db="EMBL/GenBank/DDBJ databases">
        <authorList>
            <person name="Gilroy R."/>
        </authorList>
    </citation>
    <scope>NUCLEOTIDE SEQUENCE</scope>
    <source>
        <strain evidence="7">6019</strain>
    </source>
</reference>
<evidence type="ECO:0000256" key="5">
    <source>
        <dbReference type="PIRNR" id="PIRNR038471"/>
    </source>
</evidence>
<protein>
    <recommendedName>
        <fullName evidence="2 5">Cell shape-determining protein MreC</fullName>
    </recommendedName>
    <alternativeName>
        <fullName evidence="4 5">Cell shape protein MreC</fullName>
    </alternativeName>
</protein>
<dbReference type="PANTHER" id="PTHR34138">
    <property type="entry name" value="CELL SHAPE-DETERMINING PROTEIN MREC"/>
    <property type="match status" value="1"/>
</dbReference>
<reference evidence="7" key="1">
    <citation type="journal article" date="2021" name="PeerJ">
        <title>Extensive microbial diversity within the chicken gut microbiome revealed by metagenomics and culture.</title>
        <authorList>
            <person name="Gilroy R."/>
            <person name="Ravi A."/>
            <person name="Getino M."/>
            <person name="Pursley I."/>
            <person name="Horton D.L."/>
            <person name="Alikhan N.F."/>
            <person name="Baker D."/>
            <person name="Gharbi K."/>
            <person name="Hall N."/>
            <person name="Watson M."/>
            <person name="Adriaenssens E.M."/>
            <person name="Foster-Nyarko E."/>
            <person name="Jarju S."/>
            <person name="Secka A."/>
            <person name="Antonio M."/>
            <person name="Oren A."/>
            <person name="Chaudhuri R.R."/>
            <person name="La Ragione R."/>
            <person name="Hildebrand F."/>
            <person name="Pallen M.J."/>
        </authorList>
    </citation>
    <scope>NUCLEOTIDE SEQUENCE</scope>
    <source>
        <strain evidence="7">6019</strain>
    </source>
</reference>
<evidence type="ECO:0000256" key="4">
    <source>
        <dbReference type="ARBA" id="ARBA00032089"/>
    </source>
</evidence>
<dbReference type="NCBIfam" id="TIGR00219">
    <property type="entry name" value="mreC"/>
    <property type="match status" value="1"/>
</dbReference>
<name>A0A921DVV9_9STAP</name>
<accession>A0A921DVV9</accession>
<evidence type="ECO:0000313" key="8">
    <source>
        <dbReference type="Proteomes" id="UP000763505"/>
    </source>
</evidence>
<comment type="caution">
    <text evidence="7">The sequence shown here is derived from an EMBL/GenBank/DDBJ whole genome shotgun (WGS) entry which is preliminary data.</text>
</comment>
<dbReference type="EMBL" id="DYYI01000026">
    <property type="protein sequence ID" value="HJE19264.1"/>
    <property type="molecule type" value="Genomic_DNA"/>
</dbReference>
<dbReference type="Proteomes" id="UP000763505">
    <property type="component" value="Unassembled WGS sequence"/>
</dbReference>
<organism evidence="7 8">
    <name type="scientific">Aliicoccus persicus</name>
    <dbReference type="NCBI Taxonomy" id="930138"/>
    <lineage>
        <taxon>Bacteria</taxon>
        <taxon>Bacillati</taxon>
        <taxon>Bacillota</taxon>
        <taxon>Bacilli</taxon>
        <taxon>Bacillales</taxon>
        <taxon>Staphylococcaceae</taxon>
        <taxon>Aliicoccus</taxon>
    </lineage>
</organism>
<dbReference type="GO" id="GO:0005886">
    <property type="term" value="C:plasma membrane"/>
    <property type="evidence" value="ECO:0007669"/>
    <property type="project" value="TreeGrafter"/>
</dbReference>